<keyword evidence="3" id="KW-0408">Iron</keyword>
<protein>
    <submittedName>
        <fullName evidence="6">Nitric oxide reductase subunit C</fullName>
    </submittedName>
</protein>
<evidence type="ECO:0000256" key="4">
    <source>
        <dbReference type="SAM" id="Phobius"/>
    </source>
</evidence>
<dbReference type="GO" id="GO:0009055">
    <property type="term" value="F:electron transfer activity"/>
    <property type="evidence" value="ECO:0007669"/>
    <property type="project" value="InterPro"/>
</dbReference>
<comment type="caution">
    <text evidence="6">The sequence shown here is derived from an EMBL/GenBank/DDBJ whole genome shotgun (WGS) entry which is preliminary data.</text>
</comment>
<name>A0A644SUH3_9ZZZZ</name>
<keyword evidence="4" id="KW-0472">Membrane</keyword>
<dbReference type="GO" id="GO:0046872">
    <property type="term" value="F:metal ion binding"/>
    <property type="evidence" value="ECO:0007669"/>
    <property type="project" value="UniProtKB-KW"/>
</dbReference>
<evidence type="ECO:0000259" key="5">
    <source>
        <dbReference type="PROSITE" id="PS51007"/>
    </source>
</evidence>
<feature type="transmembrane region" description="Helical" evidence="4">
    <location>
        <begin position="7"/>
        <end position="24"/>
    </location>
</feature>
<dbReference type="InterPro" id="IPR036909">
    <property type="entry name" value="Cyt_c-like_dom_sf"/>
</dbReference>
<keyword evidence="1" id="KW-0349">Heme</keyword>
<accession>A0A644SUH3</accession>
<reference evidence="6" key="1">
    <citation type="submission" date="2019-08" db="EMBL/GenBank/DDBJ databases">
        <authorList>
            <person name="Kucharzyk K."/>
            <person name="Murdoch R.W."/>
            <person name="Higgins S."/>
            <person name="Loffler F."/>
        </authorList>
    </citation>
    <scope>NUCLEOTIDE SEQUENCE</scope>
</reference>
<keyword evidence="4" id="KW-1133">Transmembrane helix</keyword>
<dbReference type="InterPro" id="IPR009056">
    <property type="entry name" value="Cyt_c-like_dom"/>
</dbReference>
<dbReference type="Pfam" id="PF00034">
    <property type="entry name" value="Cytochrom_C"/>
    <property type="match status" value="1"/>
</dbReference>
<evidence type="ECO:0000256" key="2">
    <source>
        <dbReference type="ARBA" id="ARBA00022723"/>
    </source>
</evidence>
<dbReference type="AlphaFoldDB" id="A0A644SUH3"/>
<dbReference type="EMBL" id="VSSQ01000007">
    <property type="protein sequence ID" value="MPL58339.1"/>
    <property type="molecule type" value="Genomic_DNA"/>
</dbReference>
<organism evidence="6">
    <name type="scientific">bioreactor metagenome</name>
    <dbReference type="NCBI Taxonomy" id="1076179"/>
    <lineage>
        <taxon>unclassified sequences</taxon>
        <taxon>metagenomes</taxon>
        <taxon>ecological metagenomes</taxon>
    </lineage>
</organism>
<evidence type="ECO:0000256" key="3">
    <source>
        <dbReference type="ARBA" id="ARBA00023004"/>
    </source>
</evidence>
<proteinExistence type="predicted"/>
<sequence length="129" mass="14583">MRQKLQVYCVIIILASSGFGFLIYKSISNVNTQSIPIEAIQGKQIFQRKACIECHTVFGNGGYWGGDLTKVYDKYGYQRITDYLSAGPLLSGAKHKRHQQLTTEEAEQVSAYLQFINSIKTFNWPPQGK</sequence>
<feature type="domain" description="Cytochrome c" evidence="5">
    <location>
        <begin position="37"/>
        <end position="117"/>
    </location>
</feature>
<keyword evidence="2" id="KW-0479">Metal-binding</keyword>
<evidence type="ECO:0000256" key="1">
    <source>
        <dbReference type="ARBA" id="ARBA00022617"/>
    </source>
</evidence>
<dbReference type="PROSITE" id="PS51007">
    <property type="entry name" value="CYTC"/>
    <property type="match status" value="1"/>
</dbReference>
<keyword evidence="4" id="KW-0812">Transmembrane</keyword>
<gene>
    <name evidence="6" type="primary">norC_1</name>
    <name evidence="6" type="ORF">SDC9_03871</name>
</gene>
<dbReference type="SUPFAM" id="SSF46626">
    <property type="entry name" value="Cytochrome c"/>
    <property type="match status" value="1"/>
</dbReference>
<dbReference type="GO" id="GO:0020037">
    <property type="term" value="F:heme binding"/>
    <property type="evidence" value="ECO:0007669"/>
    <property type="project" value="InterPro"/>
</dbReference>
<dbReference type="Gene3D" id="1.10.760.10">
    <property type="entry name" value="Cytochrome c-like domain"/>
    <property type="match status" value="1"/>
</dbReference>
<evidence type="ECO:0000313" key="6">
    <source>
        <dbReference type="EMBL" id="MPL58339.1"/>
    </source>
</evidence>